<dbReference type="EMBL" id="CP023326">
    <property type="protein sequence ID" value="ATY65602.1"/>
    <property type="molecule type" value="Genomic_DNA"/>
</dbReference>
<dbReference type="GO" id="GO:0003743">
    <property type="term" value="F:translation initiation factor activity"/>
    <property type="evidence" value="ECO:0007669"/>
    <property type="project" value="UniProtKB-KW"/>
</dbReference>
<evidence type="ECO:0000256" key="1">
    <source>
        <dbReference type="PIRNR" id="PIRNR016398"/>
    </source>
</evidence>
<keyword evidence="1" id="KW-0238">DNA-binding</keyword>
<feature type="region of interest" description="Disordered" evidence="2">
    <location>
        <begin position="266"/>
        <end position="294"/>
    </location>
</feature>
<keyword evidence="1" id="KW-0539">Nucleus</keyword>
<dbReference type="GO" id="GO:0001097">
    <property type="term" value="F:TFIIH-class transcription factor complex binding"/>
    <property type="evidence" value="ECO:0007669"/>
    <property type="project" value="TreeGrafter"/>
</dbReference>
<comment type="function">
    <text evidence="1">Recruits TFIIH to the initiation complex and stimulates the RNA polymerase II C-terminal domain kinase and DNA-dependent ATPase activities of TFIIH. Both TFIIH and TFIIE are required for promoter clearance by RNA polymerase.</text>
</comment>
<dbReference type="OrthoDB" id="5323195at2759"/>
<dbReference type="GO" id="GO:0003677">
    <property type="term" value="F:DNA binding"/>
    <property type="evidence" value="ECO:0007669"/>
    <property type="project" value="UniProtKB-UniRule"/>
</dbReference>
<proteinExistence type="inferred from homology"/>
<evidence type="ECO:0000256" key="2">
    <source>
        <dbReference type="SAM" id="MobiDB-lite"/>
    </source>
</evidence>
<accession>A0A2H4SR51</accession>
<keyword evidence="4" id="KW-0396">Initiation factor</keyword>
<feature type="domain" description="TFA2 Winged helix" evidence="3">
    <location>
        <begin position="156"/>
        <end position="223"/>
    </location>
</feature>
<keyword evidence="1" id="KW-0804">Transcription</keyword>
<dbReference type="PANTHER" id="PTHR12716:SF8">
    <property type="entry name" value="TRANSCRIPTION INITIATION FACTOR IIE SUBUNIT BETA"/>
    <property type="match status" value="1"/>
</dbReference>
<dbReference type="VEuPathDB" id="FungiDB:CCM_04629"/>
<keyword evidence="1" id="KW-0805">Transcription regulation</keyword>
<comment type="similarity">
    <text evidence="1">Belongs to the TFIIE beta subunit family.</text>
</comment>
<dbReference type="GO" id="GO:0005673">
    <property type="term" value="C:transcription factor TFIIE complex"/>
    <property type="evidence" value="ECO:0007669"/>
    <property type="project" value="UniProtKB-UniRule"/>
</dbReference>
<dbReference type="InterPro" id="IPR040501">
    <property type="entry name" value="TFA2_Winged_2"/>
</dbReference>
<keyword evidence="4" id="KW-0648">Protein biosynthesis</keyword>
<dbReference type="VEuPathDB" id="FungiDB:A9K55_002145"/>
<dbReference type="Pfam" id="PF18121">
    <property type="entry name" value="TFA2_Winged_2"/>
    <property type="match status" value="1"/>
</dbReference>
<comment type="subcellular location">
    <subcellularLocation>
        <location evidence="1">Nucleus</location>
    </subcellularLocation>
</comment>
<protein>
    <recommendedName>
        <fullName evidence="1">Transcription initiation factor IIE subunit beta</fullName>
    </recommendedName>
</protein>
<sequence length="312" mass="34561">MNKNMALSSSCSGPATVQVVGMSSVGEKHHPPVRTMSATKAVLLASGSVAKQRRMEEAHTALFSQPESLRSGTNLMSQLKFAIDLLKATTAGGQTMVSIVDRLGLGDTPEANKRALTERLRTHPRVVWTSGTGTGKQTTWRTGTYAYLAAVPGVTDADSLLAFLWRRSTRVVTVRDLKDGWPDCEDALALLEQQHKIFMTTRSKSRQWGKRSSSSLLPRHVWLDDPSLYYEIEPEFAALWPRVEVPSTSMQHEKLWKVELAGGEEAEAAGRKKKPEASKVQKKKKKACNKSGGLQTNAHLMHLLQDYSHLRR</sequence>
<evidence type="ECO:0000313" key="4">
    <source>
        <dbReference type="EMBL" id="ATY65602.1"/>
    </source>
</evidence>
<dbReference type="InterPro" id="IPR016656">
    <property type="entry name" value="TFIIE-bsu"/>
</dbReference>
<dbReference type="Proteomes" id="UP000323067">
    <property type="component" value="Chromosome iii"/>
</dbReference>
<dbReference type="AlphaFoldDB" id="A0A2H4SR51"/>
<dbReference type="PIRSF" id="PIRSF016398">
    <property type="entry name" value="TFIIE-beta"/>
    <property type="match status" value="1"/>
</dbReference>
<reference evidence="4 5" key="1">
    <citation type="journal article" date="2017" name="BMC Genomics">
        <title>Chromosome level assembly and secondary metabolite potential of the parasitic fungus Cordyceps militaris.</title>
        <authorList>
            <person name="Kramer G.J."/>
            <person name="Nodwell J.R."/>
        </authorList>
    </citation>
    <scope>NUCLEOTIDE SEQUENCE [LARGE SCALE GENOMIC DNA]</scope>
    <source>
        <strain evidence="4 5">ATCC 34164</strain>
    </source>
</reference>
<dbReference type="PANTHER" id="PTHR12716">
    <property type="entry name" value="TRANSCRIPTION INITIATION FACTOR IIE, BETA SUBUNIT"/>
    <property type="match status" value="1"/>
</dbReference>
<evidence type="ECO:0000259" key="3">
    <source>
        <dbReference type="Pfam" id="PF18121"/>
    </source>
</evidence>
<gene>
    <name evidence="4" type="ORF">A9K55_002145</name>
</gene>
<organism evidence="4 5">
    <name type="scientific">Cordyceps militaris</name>
    <name type="common">Caterpillar fungus</name>
    <name type="synonym">Clavaria militaris</name>
    <dbReference type="NCBI Taxonomy" id="73501"/>
    <lineage>
        <taxon>Eukaryota</taxon>
        <taxon>Fungi</taxon>
        <taxon>Dikarya</taxon>
        <taxon>Ascomycota</taxon>
        <taxon>Pezizomycotina</taxon>
        <taxon>Sordariomycetes</taxon>
        <taxon>Hypocreomycetidae</taxon>
        <taxon>Hypocreales</taxon>
        <taxon>Cordycipitaceae</taxon>
        <taxon>Cordyceps</taxon>
    </lineage>
</organism>
<comment type="subunit">
    <text evidence="1">Tetramer of two alpha and two beta chains.</text>
</comment>
<evidence type="ECO:0000313" key="5">
    <source>
        <dbReference type="Proteomes" id="UP000323067"/>
    </source>
</evidence>
<name>A0A2H4SR51_CORMI</name>
<dbReference type="GO" id="GO:0006367">
    <property type="term" value="P:transcription initiation at RNA polymerase II promoter"/>
    <property type="evidence" value="ECO:0007669"/>
    <property type="project" value="UniProtKB-UniRule"/>
</dbReference>